<dbReference type="PANTHER" id="PTHR13696">
    <property type="entry name" value="P-LOOP CONTAINING NUCLEOSIDE TRIPHOSPHATE HYDROLASE"/>
    <property type="match status" value="1"/>
</dbReference>
<dbReference type="CDD" id="cd02042">
    <property type="entry name" value="ParAB_family"/>
    <property type="match status" value="1"/>
</dbReference>
<gene>
    <name evidence="2" type="ORF">LEA_20508</name>
</gene>
<dbReference type="AlphaFoldDB" id="K1R6Y5"/>
<comment type="caution">
    <text evidence="2">The sequence shown here is derived from an EMBL/GenBank/DDBJ whole genome shotgun (WGS) entry which is preliminary data.</text>
</comment>
<reference evidence="2" key="1">
    <citation type="journal article" date="2013" name="Environ. Microbiol.">
        <title>Microbiota from the distal guts of lean and obese adolescents exhibit partial functional redundancy besides clear differences in community structure.</title>
        <authorList>
            <person name="Ferrer M."/>
            <person name="Ruiz A."/>
            <person name="Lanza F."/>
            <person name="Haange S.B."/>
            <person name="Oberbach A."/>
            <person name="Till H."/>
            <person name="Bargiela R."/>
            <person name="Campoy C."/>
            <person name="Segura M.T."/>
            <person name="Richter M."/>
            <person name="von Bergen M."/>
            <person name="Seifert J."/>
            <person name="Suarez A."/>
        </authorList>
    </citation>
    <scope>NUCLEOTIDE SEQUENCE</scope>
</reference>
<name>K1R6Y5_9ZZZZ</name>
<feature type="domain" description="AAA" evidence="1">
    <location>
        <begin position="3"/>
        <end position="192"/>
    </location>
</feature>
<dbReference type="Gene3D" id="3.40.50.300">
    <property type="entry name" value="P-loop containing nucleotide triphosphate hydrolases"/>
    <property type="match status" value="1"/>
</dbReference>
<protein>
    <submittedName>
        <fullName evidence="2">Chromosome partitioning protein</fullName>
    </submittedName>
</protein>
<dbReference type="InterPro" id="IPR025669">
    <property type="entry name" value="AAA_dom"/>
</dbReference>
<evidence type="ECO:0000313" key="2">
    <source>
        <dbReference type="EMBL" id="EKC44747.1"/>
    </source>
</evidence>
<dbReference type="InterPro" id="IPR050678">
    <property type="entry name" value="DNA_Partitioning_ATPase"/>
</dbReference>
<dbReference type="Pfam" id="PF13614">
    <property type="entry name" value="AAA_31"/>
    <property type="match status" value="1"/>
</dbReference>
<sequence>MAAKVISVVNNKGGVGKTTSTAFFGEILALFGKRVLLVDTDESGNLSLLFNHFQEDSADIMSGLTMAPQKNVSEIFKFRYRSAEEVKSCIYNVGEYIDILPASKRLSLIPDFLLLQSKTNNLNNQIILKRALQTIIDDYDYIFIDTAPRNDILIVNSLMISDYVVIPVRSEGFSFKGFKEVLAKLRELQDEYEIAAQFLGAYQTAAETSTNIYKELNAQYEELLGAKNLPSIRKDIKVNEVLSISGSDLIKYTSSSNVLYDYCMLLIAMGILDDDTIRAIKAAYAC</sequence>
<accession>K1R6Y5</accession>
<dbReference type="SUPFAM" id="SSF52540">
    <property type="entry name" value="P-loop containing nucleoside triphosphate hydrolases"/>
    <property type="match status" value="1"/>
</dbReference>
<dbReference type="InterPro" id="IPR027417">
    <property type="entry name" value="P-loop_NTPase"/>
</dbReference>
<dbReference type="EMBL" id="AJWY01014095">
    <property type="protein sequence ID" value="EKC44747.1"/>
    <property type="molecule type" value="Genomic_DNA"/>
</dbReference>
<evidence type="ECO:0000259" key="1">
    <source>
        <dbReference type="Pfam" id="PF13614"/>
    </source>
</evidence>
<proteinExistence type="predicted"/>
<dbReference type="PANTHER" id="PTHR13696:SF99">
    <property type="entry name" value="COBYRINIC ACID AC-DIAMIDE SYNTHASE"/>
    <property type="match status" value="1"/>
</dbReference>
<organism evidence="2">
    <name type="scientific">human gut metagenome</name>
    <dbReference type="NCBI Taxonomy" id="408170"/>
    <lineage>
        <taxon>unclassified sequences</taxon>
        <taxon>metagenomes</taxon>
        <taxon>organismal metagenomes</taxon>
    </lineage>
</organism>